<keyword evidence="9" id="KW-1185">Reference proteome</keyword>
<dbReference type="InterPro" id="IPR027417">
    <property type="entry name" value="P-loop_NTPase"/>
</dbReference>
<keyword evidence="3 4" id="KW-0505">Motor protein</keyword>
<dbReference type="InterPro" id="IPR008984">
    <property type="entry name" value="SMAD_FHA_dom_sf"/>
</dbReference>
<dbReference type="SMART" id="SM00129">
    <property type="entry name" value="KISc"/>
    <property type="match status" value="1"/>
</dbReference>
<evidence type="ECO:0000256" key="6">
    <source>
        <dbReference type="SAM" id="Phobius"/>
    </source>
</evidence>
<evidence type="ECO:0000256" key="1">
    <source>
        <dbReference type="ARBA" id="ARBA00022701"/>
    </source>
</evidence>
<feature type="compositionally biased region" description="Basic and acidic residues" evidence="5">
    <location>
        <begin position="925"/>
        <end position="936"/>
    </location>
</feature>
<keyword evidence="6" id="KW-0472">Membrane</keyword>
<sequence>MAKNDSGTYKKSGHPQHPMAEKASKARVNRPSVLMVEITREVPGAARHYGPKLFAEELWEAVKLVLPVRVYLFLVRSLRPNRGRRRIRSVVAGHVVMCCSLLCLILVSLMNHLISESLGEEIIVYGQFYLPLSVVYWIMKKVVFATYPGTYRLVRKTPTSGQLLVLRACNQAWRDKVKSDHVGPRLLSGCCNRLASEDAQVRDPCVDVRRVALRTLAHLAAPGDASALQRAAERGFADRAWPVRWAAIDAVAWLAQGGTGATVARAFEMISVRLEDVDWPVRMAAAIGLRNLLHFLSAMSEEMRTDDLEAHDVGSIEDVKNQLGLVLHPLLKLLRDPAKEMKLAALELLALLCEQTRSASFSSQLRNQLQHLSQDPDLARAVQAAHEAIERSFRLESQKATALMCVFCGEMLTERACDMHARAARGIRKQQHKIVLSQSEKIFVTTQLWADCKAPKEFAFDYVMDSTNARSVDFVSQERCYQLMAEKMVEHALQGYSTCLFCYGQTGTGKTTTILGKSKPSSEQGLLLRLVADLFQQVKVLADQGNHAQCRVQIVEVHNEKVRDLLTETPVPTSPTPEVHVHPQLGVYLKHVLDQPVHSLEACLKLIDEASNRQTVAPTAMNARSSRGHTVYKLSVEKHGSDNTVMTSEVYFVDLAGRENERSTKVSGDRLVELSFINRSLMWLSQCIYALGGERTRRTSRLNSLELARTALTGPRGSADSNEGSRVVKRDKGQVAWQTKNYQHIVRKSLEVEKRTSIDRSKMSSRSSTISEDSDDRRGSKGAESTARFRNSKLTLLLAKALSGNSKTSVICTLSPAKANAEESYTTLNFAASLKNVKVFAKPATRIDKDSLISGLQAELHELREKLAADNSLELSSRLEVANGLLETYRESWQQKIEENHQLREQCNSALKRLGLAKFRVAAREHSSPSPKEHHSWSSSSGPSQDLRERRPSCPHLASYSDDPDTSGQSFFPIMEKGLEYCLGCAPECHFVLPRSNGISPQCAFLWLEEDRLFLRPAMSGGTVVEVNHTRLRGDERRELFHGDFLVLGSSVCFFVSLETSGFATGGVGSGASRVQKLPTWWSLGPKERSKMMQEILESDSSHQLQVALHYMSVLQGQNLDSAGFQSLDQFLRSAQRAARLVSEANALTDALKPLSNLKLELSSIAPVMLYGYGVESLSIWTLPQFEARRTPDAVGGEVLRVPGGRVRLKMMRELHEKRLQNPDTFALEMRRLQPWESVELADTRTTSTLAQELTSVSTLVGACGRAMGGRKDAQGGESGICEGPGLSPIGTGLNGSDPFRTPGTFFDVSDDAPGSLAEPRGLRTQGVQAWPDPEPATPMRRCVDRDPREGRQREQIVPGKPRGIEPRGLEEFDLELDL</sequence>
<dbReference type="InterPro" id="IPR011989">
    <property type="entry name" value="ARM-like"/>
</dbReference>
<evidence type="ECO:0000256" key="3">
    <source>
        <dbReference type="ARBA" id="ARBA00023175"/>
    </source>
</evidence>
<accession>A0ABP0LBM1</accession>
<dbReference type="EMBL" id="CAXAMM010015113">
    <property type="protein sequence ID" value="CAK9035529.1"/>
    <property type="molecule type" value="Genomic_DNA"/>
</dbReference>
<keyword evidence="6" id="KW-0812">Transmembrane</keyword>
<dbReference type="PROSITE" id="PS50067">
    <property type="entry name" value="KINESIN_MOTOR_2"/>
    <property type="match status" value="1"/>
</dbReference>
<dbReference type="PANTHER" id="PTHR47968">
    <property type="entry name" value="CENTROMERE PROTEIN E"/>
    <property type="match status" value="1"/>
</dbReference>
<evidence type="ECO:0000256" key="4">
    <source>
        <dbReference type="PROSITE-ProRule" id="PRU00283"/>
    </source>
</evidence>
<feature type="region of interest" description="Disordered" evidence="5">
    <location>
        <begin position="1332"/>
        <end position="1379"/>
    </location>
</feature>
<organism evidence="8 9">
    <name type="scientific">Durusdinium trenchii</name>
    <dbReference type="NCBI Taxonomy" id="1381693"/>
    <lineage>
        <taxon>Eukaryota</taxon>
        <taxon>Sar</taxon>
        <taxon>Alveolata</taxon>
        <taxon>Dinophyceae</taxon>
        <taxon>Suessiales</taxon>
        <taxon>Symbiodiniaceae</taxon>
        <taxon>Durusdinium</taxon>
    </lineage>
</organism>
<dbReference type="InterPro" id="IPR036961">
    <property type="entry name" value="Kinesin_motor_dom_sf"/>
</dbReference>
<feature type="compositionally biased region" description="Basic and acidic residues" evidence="5">
    <location>
        <begin position="1342"/>
        <end position="1355"/>
    </location>
</feature>
<dbReference type="Pfam" id="PF00225">
    <property type="entry name" value="Kinesin"/>
    <property type="match status" value="2"/>
</dbReference>
<gene>
    <name evidence="8" type="ORF">SCF082_LOCUS21337</name>
</gene>
<dbReference type="Gene3D" id="2.60.200.20">
    <property type="match status" value="1"/>
</dbReference>
<dbReference type="InterPro" id="IPR016024">
    <property type="entry name" value="ARM-type_fold"/>
</dbReference>
<feature type="region of interest" description="Disordered" evidence="5">
    <location>
        <begin position="1"/>
        <end position="27"/>
    </location>
</feature>
<dbReference type="SUPFAM" id="SSF52540">
    <property type="entry name" value="P-loop containing nucleoside triphosphate hydrolases"/>
    <property type="match status" value="1"/>
</dbReference>
<dbReference type="Gene3D" id="3.40.850.10">
    <property type="entry name" value="Kinesin motor domain"/>
    <property type="match status" value="1"/>
</dbReference>
<keyword evidence="6" id="KW-1133">Transmembrane helix</keyword>
<dbReference type="SUPFAM" id="SSF48371">
    <property type="entry name" value="ARM repeat"/>
    <property type="match status" value="1"/>
</dbReference>
<feature type="transmembrane region" description="Helical" evidence="6">
    <location>
        <begin position="90"/>
        <end position="110"/>
    </location>
</feature>
<protein>
    <submittedName>
        <fullName evidence="8">Kinesin-like protein KIF13B (Kinesin-like protein GAKIN)</fullName>
    </submittedName>
</protein>
<comment type="similarity">
    <text evidence="4">Belongs to the TRAFAC class myosin-kinesin ATPase superfamily. Kinesin family.</text>
</comment>
<dbReference type="SUPFAM" id="SSF49879">
    <property type="entry name" value="SMAD/FHA domain"/>
    <property type="match status" value="1"/>
</dbReference>
<dbReference type="InterPro" id="IPR027640">
    <property type="entry name" value="Kinesin-like_fam"/>
</dbReference>
<proteinExistence type="inferred from homology"/>
<dbReference type="PANTHER" id="PTHR47968:SF36">
    <property type="entry name" value="KINESIN HEAVY CHAIN ISOFORM X1"/>
    <property type="match status" value="1"/>
</dbReference>
<dbReference type="PRINTS" id="PR00380">
    <property type="entry name" value="KINESINHEAVY"/>
</dbReference>
<feature type="binding site" evidence="4">
    <location>
        <begin position="504"/>
        <end position="511"/>
    </location>
    <ligand>
        <name>ATP</name>
        <dbReference type="ChEBI" id="CHEBI:30616"/>
    </ligand>
</feature>
<keyword evidence="2" id="KW-0175">Coiled coil</keyword>
<dbReference type="Proteomes" id="UP001642464">
    <property type="component" value="Unassembled WGS sequence"/>
</dbReference>
<reference evidence="8 9" key="1">
    <citation type="submission" date="2024-02" db="EMBL/GenBank/DDBJ databases">
        <authorList>
            <person name="Chen Y."/>
            <person name="Shah S."/>
            <person name="Dougan E. K."/>
            <person name="Thang M."/>
            <person name="Chan C."/>
        </authorList>
    </citation>
    <scope>NUCLEOTIDE SEQUENCE [LARGE SCALE GENOMIC DNA]</scope>
</reference>
<name>A0ABP0LBM1_9DINO</name>
<feature type="region of interest" description="Disordered" evidence="5">
    <location>
        <begin position="925"/>
        <end position="965"/>
    </location>
</feature>
<evidence type="ECO:0000256" key="2">
    <source>
        <dbReference type="ARBA" id="ARBA00023054"/>
    </source>
</evidence>
<keyword evidence="4" id="KW-0547">Nucleotide-binding</keyword>
<comment type="caution">
    <text evidence="8">The sequence shown here is derived from an EMBL/GenBank/DDBJ whole genome shotgun (WGS) entry which is preliminary data.</text>
</comment>
<evidence type="ECO:0000259" key="7">
    <source>
        <dbReference type="PROSITE" id="PS50067"/>
    </source>
</evidence>
<dbReference type="InterPro" id="IPR001752">
    <property type="entry name" value="Kinesin_motor_dom"/>
</dbReference>
<evidence type="ECO:0000313" key="8">
    <source>
        <dbReference type="EMBL" id="CAK9035529.1"/>
    </source>
</evidence>
<keyword evidence="4" id="KW-0067">ATP-binding</keyword>
<feature type="region of interest" description="Disordered" evidence="5">
    <location>
        <begin position="713"/>
        <end position="732"/>
    </location>
</feature>
<keyword evidence="1" id="KW-0493">Microtubule</keyword>
<evidence type="ECO:0000256" key="5">
    <source>
        <dbReference type="SAM" id="MobiDB-lite"/>
    </source>
</evidence>
<dbReference type="Gene3D" id="1.25.10.10">
    <property type="entry name" value="Leucine-rich Repeat Variant"/>
    <property type="match status" value="1"/>
</dbReference>
<evidence type="ECO:0000313" key="9">
    <source>
        <dbReference type="Proteomes" id="UP001642464"/>
    </source>
</evidence>
<dbReference type="CDD" id="cd00060">
    <property type="entry name" value="FHA"/>
    <property type="match status" value="1"/>
</dbReference>
<feature type="region of interest" description="Disordered" evidence="5">
    <location>
        <begin position="756"/>
        <end position="786"/>
    </location>
</feature>
<feature type="domain" description="Kinesin motor" evidence="7">
    <location>
        <begin position="420"/>
        <end position="837"/>
    </location>
</feature>